<dbReference type="GO" id="GO:0005886">
    <property type="term" value="C:plasma membrane"/>
    <property type="evidence" value="ECO:0007669"/>
    <property type="project" value="TreeGrafter"/>
</dbReference>
<feature type="modified residue" description="4-aspartylphosphate" evidence="3">
    <location>
        <position position="342"/>
    </location>
</feature>
<dbReference type="GO" id="GO:0043709">
    <property type="term" value="P:cell adhesion involved in single-species biofilm formation"/>
    <property type="evidence" value="ECO:0007669"/>
    <property type="project" value="TreeGrafter"/>
</dbReference>
<dbReference type="PROSITE" id="PS50887">
    <property type="entry name" value="GGDEF"/>
    <property type="match status" value="1"/>
</dbReference>
<feature type="compositionally biased region" description="Low complexity" evidence="5">
    <location>
        <begin position="159"/>
        <end position="171"/>
    </location>
</feature>
<dbReference type="EMBL" id="AAMD01000074">
    <property type="protein sequence ID" value="EAU65699.1"/>
    <property type="molecule type" value="Genomic_DNA"/>
</dbReference>
<dbReference type="SMART" id="SM00448">
    <property type="entry name" value="REC"/>
    <property type="match status" value="1"/>
</dbReference>
<dbReference type="CDD" id="cd01949">
    <property type="entry name" value="GGDEF"/>
    <property type="match status" value="1"/>
</dbReference>
<comment type="catalytic activity">
    <reaction evidence="2">
        <text>2 GTP = 3',3'-c-di-GMP + 2 diphosphate</text>
        <dbReference type="Rhea" id="RHEA:24898"/>
        <dbReference type="ChEBI" id="CHEBI:33019"/>
        <dbReference type="ChEBI" id="CHEBI:37565"/>
        <dbReference type="ChEBI" id="CHEBI:58805"/>
        <dbReference type="EC" id="2.7.7.65"/>
    </reaction>
</comment>
<dbReference type="Gene3D" id="6.10.250.690">
    <property type="match status" value="1"/>
</dbReference>
<dbReference type="PANTHER" id="PTHR45138">
    <property type="entry name" value="REGULATORY COMPONENTS OF SENSORY TRANSDUCTION SYSTEM"/>
    <property type="match status" value="1"/>
</dbReference>
<dbReference type="Proteomes" id="UP000032702">
    <property type="component" value="Unassembled WGS sequence"/>
</dbReference>
<dbReference type="FunFam" id="3.30.70.270:FF:000001">
    <property type="entry name" value="Diguanylate cyclase domain protein"/>
    <property type="match status" value="1"/>
</dbReference>
<sequence length="614" mass="66504">MEDLHAPPYTLNPALLPCSTPAPSCIERGPRHGPSPPAARPGWAEVHEPGSPAGLGCRVRLPRPPGAGDRLWRGGPRPGVLPPQPPGALRGLRVAQEVRPRHPGAGGEDGAEEPARPRGRRPRGGAAPVRRGLPGRHPPPVPRSLVEAGPLQARHHPAGFRPRAAGQAGPRRPVRHAHGRGGPRARHALHPRRGGLPQPAGPGRLPPVRSRRGPLHPGAALSPERRARLPGPAGQAWLIAQQGGDLASPASPERIGTLARQEGSPSVGTTPDSSNKRMPEGGRRAGSEGAGRTVLIVDDDPTHVQHVREGLAPQGYRFREARDGAQALSAIREHRPDLILMDVEMPGLGGVEVCRIVKANAGEGGFGFIPVILMTARQAAGKVEGLELGADDYLVKPFDMLELSARVKSMLRLKALQDALIEKNRELDRANKELARKREELLTLSRTDPLTSLSNRRYFEERLAEEFARARRYRSPLSLVMLDIDHFKRINDTYGHPFGDEVLRAVALVSRTRLREVDLLARYGGEELIALLPETSPADALRACERVREAIESLRLDYRASDGTSQKVSCTASLGLASLPSVPLQTAEDLLRAADECLYKAKEAGRNRVRQYEE</sequence>
<evidence type="ECO:0000256" key="5">
    <source>
        <dbReference type="SAM" id="MobiDB-lite"/>
    </source>
</evidence>
<dbReference type="GO" id="GO:0000160">
    <property type="term" value="P:phosphorelay signal transduction system"/>
    <property type="evidence" value="ECO:0007669"/>
    <property type="project" value="InterPro"/>
</dbReference>
<feature type="compositionally biased region" description="Basic residues" evidence="5">
    <location>
        <begin position="172"/>
        <end position="193"/>
    </location>
</feature>
<evidence type="ECO:0000256" key="2">
    <source>
        <dbReference type="ARBA" id="ARBA00034247"/>
    </source>
</evidence>
<name>Q08YY3_STIAD</name>
<gene>
    <name evidence="8" type="ORF">STIAU_7834</name>
</gene>
<dbReference type="NCBIfam" id="TIGR00254">
    <property type="entry name" value="GGDEF"/>
    <property type="match status" value="1"/>
</dbReference>
<dbReference type="PROSITE" id="PS50110">
    <property type="entry name" value="RESPONSE_REGULATORY"/>
    <property type="match status" value="1"/>
</dbReference>
<feature type="compositionally biased region" description="Polar residues" evidence="5">
    <location>
        <begin position="263"/>
        <end position="273"/>
    </location>
</feature>
<evidence type="ECO:0000313" key="8">
    <source>
        <dbReference type="EMBL" id="EAU65699.1"/>
    </source>
</evidence>
<dbReference type="PANTHER" id="PTHR45138:SF9">
    <property type="entry name" value="DIGUANYLATE CYCLASE DGCM-RELATED"/>
    <property type="match status" value="1"/>
</dbReference>
<organism evidence="8 9">
    <name type="scientific">Stigmatella aurantiaca (strain DW4/3-1)</name>
    <dbReference type="NCBI Taxonomy" id="378806"/>
    <lineage>
        <taxon>Bacteria</taxon>
        <taxon>Pseudomonadati</taxon>
        <taxon>Myxococcota</taxon>
        <taxon>Myxococcia</taxon>
        <taxon>Myxococcales</taxon>
        <taxon>Cystobacterineae</taxon>
        <taxon>Archangiaceae</taxon>
        <taxon>Stigmatella</taxon>
    </lineage>
</organism>
<feature type="domain" description="GGDEF" evidence="7">
    <location>
        <begin position="475"/>
        <end position="614"/>
    </location>
</feature>
<dbReference type="SUPFAM" id="SSF52172">
    <property type="entry name" value="CheY-like"/>
    <property type="match status" value="1"/>
</dbReference>
<dbReference type="InterPro" id="IPR000160">
    <property type="entry name" value="GGDEF_dom"/>
</dbReference>
<dbReference type="InterPro" id="IPR050469">
    <property type="entry name" value="Diguanylate_Cyclase"/>
</dbReference>
<keyword evidence="3" id="KW-0597">Phosphoprotein</keyword>
<dbReference type="SUPFAM" id="SSF55073">
    <property type="entry name" value="Nucleotide cyclase"/>
    <property type="match status" value="1"/>
</dbReference>
<dbReference type="Gene3D" id="3.40.50.2300">
    <property type="match status" value="1"/>
</dbReference>
<feature type="region of interest" description="Disordered" evidence="5">
    <location>
        <begin position="257"/>
        <end position="289"/>
    </location>
</feature>
<evidence type="ECO:0000256" key="1">
    <source>
        <dbReference type="ARBA" id="ARBA00012528"/>
    </source>
</evidence>
<dbReference type="EC" id="2.7.7.65" evidence="1"/>
<dbReference type="InterPro" id="IPR011006">
    <property type="entry name" value="CheY-like_superfamily"/>
</dbReference>
<dbReference type="Pfam" id="PF00072">
    <property type="entry name" value="Response_reg"/>
    <property type="match status" value="1"/>
</dbReference>
<feature type="coiled-coil region" evidence="4">
    <location>
        <begin position="413"/>
        <end position="447"/>
    </location>
</feature>
<dbReference type="PATRIC" id="fig|378806.16.peg.4780"/>
<reference evidence="8 9" key="1">
    <citation type="submission" date="2006-04" db="EMBL/GenBank/DDBJ databases">
        <authorList>
            <person name="Nierman W.C."/>
        </authorList>
    </citation>
    <scope>NUCLEOTIDE SEQUENCE [LARGE SCALE GENOMIC DNA]</scope>
    <source>
        <strain evidence="8 9">DW4/3-1</strain>
    </source>
</reference>
<feature type="domain" description="Response regulatory" evidence="6">
    <location>
        <begin position="293"/>
        <end position="411"/>
    </location>
</feature>
<dbReference type="InterPro" id="IPR043128">
    <property type="entry name" value="Rev_trsase/Diguanyl_cyclase"/>
</dbReference>
<evidence type="ECO:0000313" key="9">
    <source>
        <dbReference type="Proteomes" id="UP000032702"/>
    </source>
</evidence>
<evidence type="ECO:0000256" key="3">
    <source>
        <dbReference type="PROSITE-ProRule" id="PRU00169"/>
    </source>
</evidence>
<proteinExistence type="predicted"/>
<dbReference type="InterPro" id="IPR001789">
    <property type="entry name" value="Sig_transdc_resp-reg_receiver"/>
</dbReference>
<dbReference type="SMART" id="SM00267">
    <property type="entry name" value="GGDEF"/>
    <property type="match status" value="1"/>
</dbReference>
<evidence type="ECO:0000256" key="4">
    <source>
        <dbReference type="SAM" id="Coils"/>
    </source>
</evidence>
<evidence type="ECO:0000259" key="7">
    <source>
        <dbReference type="PROSITE" id="PS50887"/>
    </source>
</evidence>
<comment type="caution">
    <text evidence="8">The sequence shown here is derived from an EMBL/GenBank/DDBJ whole genome shotgun (WGS) entry which is preliminary data.</text>
</comment>
<evidence type="ECO:0000259" key="6">
    <source>
        <dbReference type="PROSITE" id="PS50110"/>
    </source>
</evidence>
<accession>Q08YY3</accession>
<feature type="compositionally biased region" description="Basic and acidic residues" evidence="5">
    <location>
        <begin position="274"/>
        <end position="286"/>
    </location>
</feature>
<dbReference type="GO" id="GO:1902201">
    <property type="term" value="P:negative regulation of bacterial-type flagellum-dependent cell motility"/>
    <property type="evidence" value="ECO:0007669"/>
    <property type="project" value="TreeGrafter"/>
</dbReference>
<protein>
    <recommendedName>
        <fullName evidence="1">diguanylate cyclase</fullName>
        <ecNumber evidence="1">2.7.7.65</ecNumber>
    </recommendedName>
</protein>
<dbReference type="InterPro" id="IPR029787">
    <property type="entry name" value="Nucleotide_cyclase"/>
</dbReference>
<keyword evidence="4" id="KW-0175">Coiled coil</keyword>
<dbReference type="AlphaFoldDB" id="Q08YY3"/>
<dbReference type="Pfam" id="PF00990">
    <property type="entry name" value="GGDEF"/>
    <property type="match status" value="1"/>
</dbReference>
<feature type="region of interest" description="Disordered" evidence="5">
    <location>
        <begin position="1"/>
        <end position="229"/>
    </location>
</feature>
<dbReference type="GO" id="GO:0052621">
    <property type="term" value="F:diguanylate cyclase activity"/>
    <property type="evidence" value="ECO:0007669"/>
    <property type="project" value="UniProtKB-EC"/>
</dbReference>
<dbReference type="Gene3D" id="3.30.70.270">
    <property type="match status" value="1"/>
</dbReference>